<dbReference type="GO" id="GO:0016887">
    <property type="term" value="F:ATP hydrolysis activity"/>
    <property type="evidence" value="ECO:0007669"/>
    <property type="project" value="InterPro"/>
</dbReference>
<protein>
    <submittedName>
        <fullName evidence="11">Sugar ABC transporter ATP-binding protein</fullName>
    </submittedName>
</protein>
<keyword evidence="5" id="KW-0677">Repeat</keyword>
<evidence type="ECO:0000313" key="11">
    <source>
        <dbReference type="EMBL" id="MBL4916462.1"/>
    </source>
</evidence>
<keyword evidence="9" id="KW-0472">Membrane</keyword>
<dbReference type="CDD" id="cd03215">
    <property type="entry name" value="ABC_Carb_Monos_II"/>
    <property type="match status" value="1"/>
</dbReference>
<dbReference type="CDD" id="cd03216">
    <property type="entry name" value="ABC_Carb_Monos_I"/>
    <property type="match status" value="1"/>
</dbReference>
<evidence type="ECO:0000256" key="9">
    <source>
        <dbReference type="ARBA" id="ARBA00023136"/>
    </source>
</evidence>
<dbReference type="Pfam" id="PF00005">
    <property type="entry name" value="ABC_tran"/>
    <property type="match status" value="2"/>
</dbReference>
<keyword evidence="12" id="KW-1185">Reference proteome</keyword>
<evidence type="ECO:0000256" key="6">
    <source>
        <dbReference type="ARBA" id="ARBA00022741"/>
    </source>
</evidence>
<keyword evidence="3" id="KW-1003">Cell membrane</keyword>
<dbReference type="PROSITE" id="PS50893">
    <property type="entry name" value="ABC_TRANSPORTER_2"/>
    <property type="match status" value="2"/>
</dbReference>
<keyword evidence="4" id="KW-0762">Sugar transport</keyword>
<evidence type="ECO:0000256" key="8">
    <source>
        <dbReference type="ARBA" id="ARBA00022967"/>
    </source>
</evidence>
<feature type="domain" description="ABC transporter" evidence="10">
    <location>
        <begin position="271"/>
        <end position="512"/>
    </location>
</feature>
<dbReference type="EMBL" id="JAESVN010000001">
    <property type="protein sequence ID" value="MBL4916462.1"/>
    <property type="molecule type" value="Genomic_DNA"/>
</dbReference>
<evidence type="ECO:0000256" key="4">
    <source>
        <dbReference type="ARBA" id="ARBA00022597"/>
    </source>
</evidence>
<dbReference type="SUPFAM" id="SSF52540">
    <property type="entry name" value="P-loop containing nucleoside triphosphate hydrolases"/>
    <property type="match status" value="2"/>
</dbReference>
<gene>
    <name evidence="11" type="ORF">JL811_04435</name>
</gene>
<comment type="caution">
    <text evidence="11">The sequence shown here is derived from an EMBL/GenBank/DDBJ whole genome shotgun (WGS) entry which is preliminary data.</text>
</comment>
<evidence type="ECO:0000256" key="1">
    <source>
        <dbReference type="ARBA" id="ARBA00004202"/>
    </source>
</evidence>
<proteinExistence type="predicted"/>
<dbReference type="GO" id="GO:0005524">
    <property type="term" value="F:ATP binding"/>
    <property type="evidence" value="ECO:0007669"/>
    <property type="project" value="UniProtKB-KW"/>
</dbReference>
<dbReference type="PROSITE" id="PS00211">
    <property type="entry name" value="ABC_TRANSPORTER_1"/>
    <property type="match status" value="1"/>
</dbReference>
<keyword evidence="2" id="KW-0813">Transport</keyword>
<dbReference type="InterPro" id="IPR003439">
    <property type="entry name" value="ABC_transporter-like_ATP-bd"/>
</dbReference>
<dbReference type="InterPro" id="IPR027417">
    <property type="entry name" value="P-loop_NTPase"/>
</dbReference>
<name>A0A8K0V6R6_9RHOB</name>
<evidence type="ECO:0000256" key="2">
    <source>
        <dbReference type="ARBA" id="ARBA00022448"/>
    </source>
</evidence>
<evidence type="ECO:0000259" key="10">
    <source>
        <dbReference type="PROSITE" id="PS50893"/>
    </source>
</evidence>
<dbReference type="AlphaFoldDB" id="A0A8K0V6R6"/>
<keyword evidence="7 11" id="KW-0067">ATP-binding</keyword>
<evidence type="ECO:0000313" key="12">
    <source>
        <dbReference type="Proteomes" id="UP000648908"/>
    </source>
</evidence>
<evidence type="ECO:0000256" key="3">
    <source>
        <dbReference type="ARBA" id="ARBA00022475"/>
    </source>
</evidence>
<dbReference type="InterPro" id="IPR050107">
    <property type="entry name" value="ABC_carbohydrate_import_ATPase"/>
</dbReference>
<evidence type="ECO:0000256" key="5">
    <source>
        <dbReference type="ARBA" id="ARBA00022737"/>
    </source>
</evidence>
<dbReference type="Proteomes" id="UP000648908">
    <property type="component" value="Unassembled WGS sequence"/>
</dbReference>
<dbReference type="PANTHER" id="PTHR43790">
    <property type="entry name" value="CARBOHYDRATE TRANSPORT ATP-BINDING PROTEIN MG119-RELATED"/>
    <property type="match status" value="1"/>
</dbReference>
<keyword evidence="6" id="KW-0547">Nucleotide-binding</keyword>
<comment type="subcellular location">
    <subcellularLocation>
        <location evidence="1">Cell membrane</location>
        <topology evidence="1">Peripheral membrane protein</topology>
    </subcellularLocation>
</comment>
<accession>A0A8K0V6R6</accession>
<dbReference type="Gene3D" id="3.40.50.300">
    <property type="entry name" value="P-loop containing nucleotide triphosphate hydrolases"/>
    <property type="match status" value="2"/>
</dbReference>
<evidence type="ECO:0000256" key="7">
    <source>
        <dbReference type="ARBA" id="ARBA00022840"/>
    </source>
</evidence>
<dbReference type="InterPro" id="IPR017871">
    <property type="entry name" value="ABC_transporter-like_CS"/>
</dbReference>
<dbReference type="GO" id="GO:0005886">
    <property type="term" value="C:plasma membrane"/>
    <property type="evidence" value="ECO:0007669"/>
    <property type="project" value="UniProtKB-SubCell"/>
</dbReference>
<dbReference type="FunFam" id="3.40.50.300:FF:000127">
    <property type="entry name" value="Ribose import ATP-binding protein RbsA"/>
    <property type="match status" value="1"/>
</dbReference>
<sequence>MGDAVTASASLGATPGPEGAAAPVLAISGVSMRFGAVQVLFDIDFDLRAGEVHALIGENGAGKSTTMKILAGYQPPSGGQVLLDGAPVDFAGSQQAEAAGVVMIHQEFNLAQQLTVEENIFLGRELRRGPFLDHRRMQAESRALLERLNCAVDPRAAVSDISVPNRQMVEIAKALGREARVLIMDEPTAVLTTRETEILLEQIDRLRAAGTAILYTSHKLDEVARIADRVTVLRDGRHVLTAPASDLSTDRMAEVMVGRELSDLFPPKPLPGDETVLKVEGITIPGLIHDAGFTLRRGEVLGFAGLVGAGRTELMEAIVGLRHAAGRVEIKGQQLAGGSVRAARQAGLVYLTEDRKEKGLLLGKDLTQNLTLLALDRFTNLLIDRQAEAAALDRAITEFDIRAGDRGMNVGNLSGGNQQKLLLAKTMLAEPDIVIIDEPTRGIDIGTKQQIYAFIAALAAAGKSVIVVSSELPEVIGLSNRVAVMAEGRIAGVLEGDEINEQTIVRLAIGMAGSEARAS</sequence>
<feature type="domain" description="ABC transporter" evidence="10">
    <location>
        <begin position="25"/>
        <end position="260"/>
    </location>
</feature>
<reference evidence="11" key="1">
    <citation type="submission" date="2021-01" db="EMBL/GenBank/DDBJ databases">
        <title>Tabrizicola alba sp. nov. a motile alkaliphilic bacterium isolated from a soda lake.</title>
        <authorList>
            <person name="Szuroczki S."/>
            <person name="Abbaszade G."/>
            <person name="Schumann P."/>
            <person name="Toth E."/>
        </authorList>
    </citation>
    <scope>NUCLEOTIDE SEQUENCE</scope>
    <source>
        <strain evidence="11">DMG-N-6</strain>
    </source>
</reference>
<dbReference type="PANTHER" id="PTHR43790:SF3">
    <property type="entry name" value="D-ALLOSE IMPORT ATP-BINDING PROTEIN ALSA-RELATED"/>
    <property type="match status" value="1"/>
</dbReference>
<dbReference type="SMART" id="SM00382">
    <property type="entry name" value="AAA"/>
    <property type="match status" value="2"/>
</dbReference>
<dbReference type="InterPro" id="IPR003593">
    <property type="entry name" value="AAA+_ATPase"/>
</dbReference>
<keyword evidence="8" id="KW-1278">Translocase</keyword>
<organism evidence="11 12">
    <name type="scientific">Szabonella alba</name>
    <dbReference type="NCBI Taxonomy" id="2804194"/>
    <lineage>
        <taxon>Bacteria</taxon>
        <taxon>Pseudomonadati</taxon>
        <taxon>Pseudomonadota</taxon>
        <taxon>Alphaproteobacteria</taxon>
        <taxon>Rhodobacterales</taxon>
        <taxon>Paracoccaceae</taxon>
        <taxon>Szabonella</taxon>
    </lineage>
</organism>